<dbReference type="InterPro" id="IPR036915">
    <property type="entry name" value="Cyclin-like_sf"/>
</dbReference>
<keyword evidence="3" id="KW-0808">Transferase</keyword>
<dbReference type="Gene3D" id="1.10.472.10">
    <property type="entry name" value="Cyclin-like"/>
    <property type="match status" value="1"/>
</dbReference>
<dbReference type="InterPro" id="IPR006671">
    <property type="entry name" value="Cyclin_N"/>
</dbReference>
<dbReference type="Proteomes" id="UP000823046">
    <property type="component" value="Unassembled WGS sequence"/>
</dbReference>
<keyword evidence="4" id="KW-1185">Reference proteome</keyword>
<evidence type="ECO:0000313" key="3">
    <source>
        <dbReference type="EMBL" id="KAF8819293.1"/>
    </source>
</evidence>
<dbReference type="PANTHER" id="PTHR22896:SF0">
    <property type="entry name" value="CYCLIN N-TERMINAL DOMAIN-CONTAINING PROTEIN"/>
    <property type="match status" value="1"/>
</dbReference>
<name>A0ABQ7J5Q3_9APIC</name>
<comment type="caution">
    <text evidence="3">The sequence shown here is derived from an EMBL/GenBank/DDBJ whole genome shotgun (WGS) entry which is preliminary data.</text>
</comment>
<proteinExistence type="predicted"/>
<gene>
    <name evidence="3" type="ORF">IE077_001222</name>
</gene>
<feature type="region of interest" description="Disordered" evidence="1">
    <location>
        <begin position="47"/>
        <end position="67"/>
    </location>
</feature>
<feature type="domain" description="Cyclin N-terminal" evidence="2">
    <location>
        <begin position="369"/>
        <end position="455"/>
    </location>
</feature>
<protein>
    <submittedName>
        <fullName evidence="3">Cyclin dependent kinase binding protein</fullName>
    </submittedName>
</protein>
<accession>A0ABQ7J5Q3</accession>
<dbReference type="InterPro" id="IPR012388">
    <property type="entry name" value="CABLES1/2"/>
</dbReference>
<feature type="compositionally biased region" description="Basic and acidic residues" evidence="1">
    <location>
        <begin position="56"/>
        <end position="67"/>
    </location>
</feature>
<sequence>MESLLPKDSPPIVSQDYCKLSSLSLEVAQRFLTSLYIDSISIVDGNGNETDEELSDRDNASQLKRKEEPMEPRFTFMNCIKSDYQAQMERNISDARVVVYSNYTPVVCFSHSKFLHPGYGQCSVQSTNYLGNQTQLDTKIPTDHQVNDATTSTVLKYLPWVQRQAILFRRSLLFKRKRKYLKRKKWKPLYRVDIPTPPQWSTIRMRSSRPSRLADHGAVYLRPSSIQWASKAYHFRKRKLPQSLHSLYIVLSHSLFGSHPRRRAPLSSLKHGCIPKKGISYAELLVPSDYKYDPYYFNNPRYKQGKHHTVMKMPGYTISIIPFVKPKKLKEEINEQFREMNPWISSALTLSKIRNLKNDLFGLISQFPMLDISTVAAAWVYFERLVMKRIVHKLNRKLCAVACLVLSYKFNQDFESGILKELAACFPRLDRQEHLGLSEIYQAEFQVFMLLDFSLQVQVKDIIPHIRSYLESKDKNFEDVYGFSEQALIASADILEL</sequence>
<evidence type="ECO:0000259" key="2">
    <source>
        <dbReference type="Pfam" id="PF00134"/>
    </source>
</evidence>
<dbReference type="SUPFAM" id="SSF47954">
    <property type="entry name" value="Cyclin-like"/>
    <property type="match status" value="1"/>
</dbReference>
<keyword evidence="3" id="KW-0418">Kinase</keyword>
<dbReference type="EMBL" id="JADAQX010000836">
    <property type="protein sequence ID" value="KAF8819293.1"/>
    <property type="molecule type" value="Genomic_DNA"/>
</dbReference>
<evidence type="ECO:0000313" key="4">
    <source>
        <dbReference type="Proteomes" id="UP000823046"/>
    </source>
</evidence>
<dbReference type="Pfam" id="PF00134">
    <property type="entry name" value="Cyclin_N"/>
    <property type="match status" value="1"/>
</dbReference>
<reference evidence="3 4" key="1">
    <citation type="journal article" date="2020" name="bioRxiv">
        <title>Metabolic contributions of an alphaproteobacterial endosymbiont in the apicomplexan Cardiosporidium cionae.</title>
        <authorList>
            <person name="Hunter E.S."/>
            <person name="Paight C.J."/>
            <person name="Lane C.E."/>
        </authorList>
    </citation>
    <scope>NUCLEOTIDE SEQUENCE [LARGE SCALE GENOMIC DNA]</scope>
    <source>
        <strain evidence="3">ESH_2018</strain>
    </source>
</reference>
<dbReference type="PANTHER" id="PTHR22896">
    <property type="entry name" value="CDK5 AND ABL1 ENZYME SUBSTRATE 1"/>
    <property type="match status" value="1"/>
</dbReference>
<dbReference type="CDD" id="cd20556">
    <property type="entry name" value="CYCLIN_CABLES"/>
    <property type="match status" value="1"/>
</dbReference>
<dbReference type="GO" id="GO:0016301">
    <property type="term" value="F:kinase activity"/>
    <property type="evidence" value="ECO:0007669"/>
    <property type="project" value="UniProtKB-KW"/>
</dbReference>
<evidence type="ECO:0000256" key="1">
    <source>
        <dbReference type="SAM" id="MobiDB-lite"/>
    </source>
</evidence>
<organism evidence="3 4">
    <name type="scientific">Cardiosporidium cionae</name>
    <dbReference type="NCBI Taxonomy" id="476202"/>
    <lineage>
        <taxon>Eukaryota</taxon>
        <taxon>Sar</taxon>
        <taxon>Alveolata</taxon>
        <taxon>Apicomplexa</taxon>
        <taxon>Aconoidasida</taxon>
        <taxon>Nephromycida</taxon>
        <taxon>Cardiosporidium</taxon>
    </lineage>
</organism>